<dbReference type="AlphaFoldDB" id="A0A9W3X335"/>
<evidence type="ECO:0000313" key="2">
    <source>
        <dbReference type="Proteomes" id="UP000092743"/>
    </source>
</evidence>
<dbReference type="Proteomes" id="UP000092743">
    <property type="component" value="Chromosome"/>
</dbReference>
<reference evidence="1 2" key="1">
    <citation type="submission" date="2016-04" db="EMBL/GenBank/DDBJ databases">
        <title>High quality genome of the nematocidal Bacillus thuringiensis MYBT18246.</title>
        <authorList>
            <person name="Hollensteiner J."/>
            <person name="Poehlein A."/>
            <person name="Sproeer C."/>
            <person name="Bunk B."/>
            <person name="Rosenstiel P."/>
            <person name="Schulenburg H."/>
            <person name="Liesegang H."/>
        </authorList>
    </citation>
    <scope>NUCLEOTIDE SEQUENCE [LARGE SCALE GENOMIC DNA]</scope>
    <source>
        <strain evidence="1 2">MYBT18246</strain>
    </source>
</reference>
<proteinExistence type="predicted"/>
<sequence>MFEEGGKHLQKVMNQLLAKINSAGFSRRQFALKLGVCRETFRKGIAGESEMDVEVFFKATKFLYDNEEMKRKITREYFLCCMQPSNTIVGLIYSQVQGEYSLMSAILDKHKGNTSLSIYFTIYKLFNKRNKNELRGQALYKIIRATHFSTNPHVQVMVNILYMLALADRPNNNAIIQYIDEVEANLNLLEDGCIKDYLRMFANERIAYMHLWRIELEQSRKIFNAIINSEVDVPMIKCTAICGLGEGYQIDCPETAEALLVQATESLKEINVTQKAQKSIALHTTLAHVRIHNNINVDKIDVELLHPNERATYECLFGNRELGLLIFEELKKKGFSPFQLISYSICIGDMEGIKQALLEFELAGLSFYGRMYKIILNREGVMLT</sequence>
<protein>
    <submittedName>
        <fullName evidence="1">Prophage helix-turn-helix protein</fullName>
    </submittedName>
</protein>
<gene>
    <name evidence="1" type="ORF">BT246_55970</name>
</gene>
<dbReference type="InterPro" id="IPR047705">
    <property type="entry name" value="AimR-like"/>
</dbReference>
<accession>A0A9W3X335</accession>
<evidence type="ECO:0000313" key="1">
    <source>
        <dbReference type="EMBL" id="ANS50895.1"/>
    </source>
</evidence>
<dbReference type="EMBL" id="CP015350">
    <property type="protein sequence ID" value="ANS50895.1"/>
    <property type="molecule type" value="Genomic_DNA"/>
</dbReference>
<name>A0A9W3X335_BACTU</name>
<dbReference type="NCBIfam" id="NF038310">
    <property type="entry name" value="lysogeny_AimR"/>
    <property type="match status" value="1"/>
</dbReference>
<organism evidence="1 2">
    <name type="scientific">Bacillus thuringiensis</name>
    <dbReference type="NCBI Taxonomy" id="1428"/>
    <lineage>
        <taxon>Bacteria</taxon>
        <taxon>Bacillati</taxon>
        <taxon>Bacillota</taxon>
        <taxon>Bacilli</taxon>
        <taxon>Bacillales</taxon>
        <taxon>Bacillaceae</taxon>
        <taxon>Bacillus</taxon>
        <taxon>Bacillus cereus group</taxon>
    </lineage>
</organism>